<keyword evidence="2" id="KW-0812">Transmembrane</keyword>
<evidence type="ECO:0000256" key="1">
    <source>
        <dbReference type="SAM" id="MobiDB-lite"/>
    </source>
</evidence>
<evidence type="ECO:0000313" key="3">
    <source>
        <dbReference type="EMBL" id="QHT10421.1"/>
    </source>
</evidence>
<keyword evidence="2" id="KW-1133">Transmembrane helix</keyword>
<keyword evidence="2" id="KW-0472">Membrane</keyword>
<proteinExistence type="predicted"/>
<accession>A0A6C0D1I8</accession>
<feature type="region of interest" description="Disordered" evidence="1">
    <location>
        <begin position="98"/>
        <end position="123"/>
    </location>
</feature>
<organism evidence="3">
    <name type="scientific">viral metagenome</name>
    <dbReference type="NCBI Taxonomy" id="1070528"/>
    <lineage>
        <taxon>unclassified sequences</taxon>
        <taxon>metagenomes</taxon>
        <taxon>organismal metagenomes</taxon>
    </lineage>
</organism>
<feature type="transmembrane region" description="Helical" evidence="2">
    <location>
        <begin position="6"/>
        <end position="27"/>
    </location>
</feature>
<protein>
    <submittedName>
        <fullName evidence="3">Uncharacterized protein</fullName>
    </submittedName>
</protein>
<evidence type="ECO:0000256" key="2">
    <source>
        <dbReference type="SAM" id="Phobius"/>
    </source>
</evidence>
<sequence>MSIYVLFKIIHMISMCSIFNIIILYMPRPSKTYERVMGSRSRERRRRKSFNVNQYRTNKMGNLYNTHYNPLLSRKAGNNAMRKINLLHLEEDRLSKTKRSILNRKSQLKKSPNRTRTRRVTNL</sequence>
<dbReference type="EMBL" id="MN739520">
    <property type="protein sequence ID" value="QHT10421.1"/>
    <property type="molecule type" value="Genomic_DNA"/>
</dbReference>
<name>A0A6C0D1I8_9ZZZZ</name>
<reference evidence="3" key="1">
    <citation type="journal article" date="2020" name="Nature">
        <title>Giant virus diversity and host interactions through global metagenomics.</title>
        <authorList>
            <person name="Schulz F."/>
            <person name="Roux S."/>
            <person name="Paez-Espino D."/>
            <person name="Jungbluth S."/>
            <person name="Walsh D.A."/>
            <person name="Denef V.J."/>
            <person name="McMahon K.D."/>
            <person name="Konstantinidis K.T."/>
            <person name="Eloe-Fadrosh E.A."/>
            <person name="Kyrpides N.C."/>
            <person name="Woyke T."/>
        </authorList>
    </citation>
    <scope>NUCLEOTIDE SEQUENCE</scope>
    <source>
        <strain evidence="3">GVMAG-M-3300023174-107</strain>
    </source>
</reference>
<dbReference type="AlphaFoldDB" id="A0A6C0D1I8"/>